<feature type="compositionally biased region" description="Basic residues" evidence="1">
    <location>
        <begin position="21"/>
        <end position="32"/>
    </location>
</feature>
<evidence type="ECO:0000256" key="1">
    <source>
        <dbReference type="SAM" id="MobiDB-lite"/>
    </source>
</evidence>
<reference evidence="2 3" key="1">
    <citation type="submission" date="2017-02" db="EMBL/GenBank/DDBJ databases">
        <authorList>
            <person name="Peterson S.W."/>
        </authorList>
    </citation>
    <scope>NUCLEOTIDE SEQUENCE [LARGE SCALE GENOMIC DNA]</scope>
    <source>
        <strain evidence="2 3">3F5N</strain>
    </source>
</reference>
<dbReference type="AlphaFoldDB" id="A0A1R4GAC0"/>
<evidence type="ECO:0000313" key="3">
    <source>
        <dbReference type="Proteomes" id="UP000195766"/>
    </source>
</evidence>
<gene>
    <name evidence="2" type="ORF">FM111_11085</name>
</gene>
<accession>A0A1R4GAC0</accession>
<name>A0A1R4GAC0_BREDI</name>
<organism evidence="2 3">
    <name type="scientific">Brevundimonas diminuta 3F5N</name>
    <dbReference type="NCBI Taxonomy" id="1255603"/>
    <lineage>
        <taxon>Bacteria</taxon>
        <taxon>Pseudomonadati</taxon>
        <taxon>Pseudomonadota</taxon>
        <taxon>Alphaproteobacteria</taxon>
        <taxon>Caulobacterales</taxon>
        <taxon>Caulobacteraceae</taxon>
        <taxon>Brevundimonas</taxon>
    </lineage>
</organism>
<feature type="region of interest" description="Disordered" evidence="1">
    <location>
        <begin position="19"/>
        <end position="82"/>
    </location>
</feature>
<protein>
    <submittedName>
        <fullName evidence="2">Uncharacterized protein</fullName>
    </submittedName>
</protein>
<sequence>MLKLYVVHARLRSCLSNIRRAPARHPRSRKNAAAHSGADRRDVTVAFAPDMKARRNERRIKRASAAQPLKPRRDSLIHQQRS</sequence>
<dbReference type="Proteomes" id="UP000195766">
    <property type="component" value="Unassembled WGS sequence"/>
</dbReference>
<dbReference type="EMBL" id="FUIE01000057">
    <property type="protein sequence ID" value="SJM65200.1"/>
    <property type="molecule type" value="Genomic_DNA"/>
</dbReference>
<evidence type="ECO:0000313" key="2">
    <source>
        <dbReference type="EMBL" id="SJM65200.1"/>
    </source>
</evidence>
<proteinExistence type="predicted"/>